<keyword evidence="3" id="KW-1185">Reference proteome</keyword>
<dbReference type="Proteomes" id="UP000234331">
    <property type="component" value="Unassembled WGS sequence"/>
</dbReference>
<evidence type="ECO:0000313" key="2">
    <source>
        <dbReference type="EMBL" id="SNQ51127.1"/>
    </source>
</evidence>
<dbReference type="AlphaFoldDB" id="A0A2I2KZP6"/>
<feature type="compositionally biased region" description="Basic residues" evidence="1">
    <location>
        <begin position="90"/>
        <end position="100"/>
    </location>
</feature>
<feature type="compositionally biased region" description="Low complexity" evidence="1">
    <location>
        <begin position="77"/>
        <end position="89"/>
    </location>
</feature>
<feature type="region of interest" description="Disordered" evidence="1">
    <location>
        <begin position="69"/>
        <end position="100"/>
    </location>
</feature>
<dbReference type="RefSeq" id="WP_133150861.1">
    <property type="nucleotide sequence ID" value="NZ_FZMO01000527.1"/>
</dbReference>
<dbReference type="EMBL" id="FZMO01000527">
    <property type="protein sequence ID" value="SNQ51127.1"/>
    <property type="molecule type" value="Genomic_DNA"/>
</dbReference>
<organism evidence="2 3">
    <name type="scientific">Frankia canadensis</name>
    <dbReference type="NCBI Taxonomy" id="1836972"/>
    <lineage>
        <taxon>Bacteria</taxon>
        <taxon>Bacillati</taxon>
        <taxon>Actinomycetota</taxon>
        <taxon>Actinomycetes</taxon>
        <taxon>Frankiales</taxon>
        <taxon>Frankiaceae</taxon>
        <taxon>Frankia</taxon>
    </lineage>
</organism>
<sequence>MSEGGISWVPGLLDRMGHLLRHRDNKAYYGPRFGLDITPTEVLRRNFWFCEFARDFDSATVATLAPRWGRPARSATRRCGSSTSPGRSPRSWRRRWCSST</sequence>
<dbReference type="Gene3D" id="3.20.20.140">
    <property type="entry name" value="Metal-dependent hydrolases"/>
    <property type="match status" value="1"/>
</dbReference>
<proteinExistence type="predicted"/>
<protein>
    <submittedName>
        <fullName evidence="2">Uncharacterized protein</fullName>
    </submittedName>
</protein>
<accession>A0A2I2KZP6</accession>
<evidence type="ECO:0000313" key="3">
    <source>
        <dbReference type="Proteomes" id="UP000234331"/>
    </source>
</evidence>
<gene>
    <name evidence="2" type="ORF">FRACA_610008</name>
</gene>
<evidence type="ECO:0000256" key="1">
    <source>
        <dbReference type="SAM" id="MobiDB-lite"/>
    </source>
</evidence>
<dbReference type="OrthoDB" id="5464689at2"/>
<reference evidence="2 3" key="1">
    <citation type="submission" date="2017-06" db="EMBL/GenBank/DDBJ databases">
        <authorList>
            <person name="Kim H.J."/>
            <person name="Triplett B.A."/>
        </authorList>
    </citation>
    <scope>NUCLEOTIDE SEQUENCE [LARGE SCALE GENOMIC DNA]</scope>
    <source>
        <strain evidence="2">FRACA_ARgP5</strain>
    </source>
</reference>
<name>A0A2I2KZP6_9ACTN</name>